<reference evidence="5" key="1">
    <citation type="submission" date="2016-06" db="UniProtKB">
        <authorList>
            <consortium name="WormBaseParasite"/>
        </authorList>
    </citation>
    <scope>IDENTIFICATION</scope>
</reference>
<dbReference type="WBParaSite" id="GPUH_0002183101-mRNA-1">
    <property type="protein sequence ID" value="GPUH_0002183101-mRNA-1"/>
    <property type="gene ID" value="GPUH_0002183101"/>
</dbReference>
<evidence type="ECO:0000313" key="4">
    <source>
        <dbReference type="Proteomes" id="UP000271098"/>
    </source>
</evidence>
<reference evidence="3 4" key="2">
    <citation type="submission" date="2018-11" db="EMBL/GenBank/DDBJ databases">
        <authorList>
            <consortium name="Pathogen Informatics"/>
        </authorList>
    </citation>
    <scope>NUCLEOTIDE SEQUENCE [LARGE SCALE GENOMIC DNA]</scope>
</reference>
<sequence length="77" mass="8696">MAGRARCTTGLRGGASDDADNRKAQLEEIESVEAIYGDLIHLESPTRLSVHFTNDVQLIINLPEQYPSWFGFLFLYH</sequence>
<organism evidence="5">
    <name type="scientific">Gongylonema pulchrum</name>
    <dbReference type="NCBI Taxonomy" id="637853"/>
    <lineage>
        <taxon>Eukaryota</taxon>
        <taxon>Metazoa</taxon>
        <taxon>Ecdysozoa</taxon>
        <taxon>Nematoda</taxon>
        <taxon>Chromadorea</taxon>
        <taxon>Rhabditida</taxon>
        <taxon>Spirurina</taxon>
        <taxon>Spiruromorpha</taxon>
        <taxon>Spiruroidea</taxon>
        <taxon>Gongylonematidae</taxon>
        <taxon>Gongylonema</taxon>
    </lineage>
</organism>
<keyword evidence="4" id="KW-1185">Reference proteome</keyword>
<name>A0A183ELG3_9BILA</name>
<evidence type="ECO:0000256" key="1">
    <source>
        <dbReference type="SAM" id="MobiDB-lite"/>
    </source>
</evidence>
<gene>
    <name evidence="3" type="ORF">GPUH_LOCUS21805</name>
</gene>
<evidence type="ECO:0000313" key="3">
    <source>
        <dbReference type="EMBL" id="VDN38960.1"/>
    </source>
</evidence>
<evidence type="ECO:0000313" key="5">
    <source>
        <dbReference type="WBParaSite" id="GPUH_0002183101-mRNA-1"/>
    </source>
</evidence>
<evidence type="ECO:0000259" key="2">
    <source>
        <dbReference type="PROSITE" id="PS50908"/>
    </source>
</evidence>
<dbReference type="Proteomes" id="UP000271098">
    <property type="component" value="Unassembled WGS sequence"/>
</dbReference>
<dbReference type="SUPFAM" id="SSF54495">
    <property type="entry name" value="UBC-like"/>
    <property type="match status" value="1"/>
</dbReference>
<dbReference type="EMBL" id="UYRT01093517">
    <property type="protein sequence ID" value="VDN38960.1"/>
    <property type="molecule type" value="Genomic_DNA"/>
</dbReference>
<dbReference type="Gene3D" id="3.10.110.10">
    <property type="entry name" value="Ubiquitin Conjugating Enzyme"/>
    <property type="match status" value="1"/>
</dbReference>
<feature type="region of interest" description="Disordered" evidence="1">
    <location>
        <begin position="1"/>
        <end position="22"/>
    </location>
</feature>
<dbReference type="AlphaFoldDB" id="A0A183ELG3"/>
<dbReference type="PROSITE" id="PS50908">
    <property type="entry name" value="RWD"/>
    <property type="match status" value="1"/>
</dbReference>
<accession>A0A183ELG3</accession>
<proteinExistence type="predicted"/>
<dbReference type="InterPro" id="IPR006575">
    <property type="entry name" value="RWD_dom"/>
</dbReference>
<feature type="domain" description="RWD" evidence="2">
    <location>
        <begin position="27"/>
        <end position="77"/>
    </location>
</feature>
<protein>
    <submittedName>
        <fullName evidence="5">RWD domain-containing protein</fullName>
    </submittedName>
</protein>
<dbReference type="InterPro" id="IPR016135">
    <property type="entry name" value="UBQ-conjugating_enzyme/RWD"/>
</dbReference>